<comment type="caution">
    <text evidence="2">The sequence shown here is derived from an EMBL/GenBank/DDBJ whole genome shotgun (WGS) entry which is preliminary data.</text>
</comment>
<dbReference type="Proteomes" id="UP001221757">
    <property type="component" value="Unassembled WGS sequence"/>
</dbReference>
<gene>
    <name evidence="2" type="ORF">B0H17DRAFT_1046613</name>
</gene>
<evidence type="ECO:0000256" key="1">
    <source>
        <dbReference type="SAM" id="Phobius"/>
    </source>
</evidence>
<protein>
    <submittedName>
        <fullName evidence="2">Uncharacterized protein</fullName>
    </submittedName>
</protein>
<dbReference type="EMBL" id="JARKIE010000019">
    <property type="protein sequence ID" value="KAJ7700775.1"/>
    <property type="molecule type" value="Genomic_DNA"/>
</dbReference>
<organism evidence="2 3">
    <name type="scientific">Mycena rosella</name>
    <name type="common">Pink bonnet</name>
    <name type="synonym">Agaricus rosellus</name>
    <dbReference type="NCBI Taxonomy" id="1033263"/>
    <lineage>
        <taxon>Eukaryota</taxon>
        <taxon>Fungi</taxon>
        <taxon>Dikarya</taxon>
        <taxon>Basidiomycota</taxon>
        <taxon>Agaricomycotina</taxon>
        <taxon>Agaricomycetes</taxon>
        <taxon>Agaricomycetidae</taxon>
        <taxon>Agaricales</taxon>
        <taxon>Marasmiineae</taxon>
        <taxon>Mycenaceae</taxon>
        <taxon>Mycena</taxon>
    </lineage>
</organism>
<keyword evidence="3" id="KW-1185">Reference proteome</keyword>
<evidence type="ECO:0000313" key="3">
    <source>
        <dbReference type="Proteomes" id="UP001221757"/>
    </source>
</evidence>
<name>A0AAD7DVK7_MYCRO</name>
<evidence type="ECO:0000313" key="2">
    <source>
        <dbReference type="EMBL" id="KAJ7700775.1"/>
    </source>
</evidence>
<reference evidence="2" key="1">
    <citation type="submission" date="2023-03" db="EMBL/GenBank/DDBJ databases">
        <title>Massive genome expansion in bonnet fungi (Mycena s.s.) driven by repeated elements and novel gene families across ecological guilds.</title>
        <authorList>
            <consortium name="Lawrence Berkeley National Laboratory"/>
            <person name="Harder C.B."/>
            <person name="Miyauchi S."/>
            <person name="Viragh M."/>
            <person name="Kuo A."/>
            <person name="Thoen E."/>
            <person name="Andreopoulos B."/>
            <person name="Lu D."/>
            <person name="Skrede I."/>
            <person name="Drula E."/>
            <person name="Henrissat B."/>
            <person name="Morin E."/>
            <person name="Kohler A."/>
            <person name="Barry K."/>
            <person name="LaButti K."/>
            <person name="Morin E."/>
            <person name="Salamov A."/>
            <person name="Lipzen A."/>
            <person name="Mereny Z."/>
            <person name="Hegedus B."/>
            <person name="Baldrian P."/>
            <person name="Stursova M."/>
            <person name="Weitz H."/>
            <person name="Taylor A."/>
            <person name="Grigoriev I.V."/>
            <person name="Nagy L.G."/>
            <person name="Martin F."/>
            <person name="Kauserud H."/>
        </authorList>
    </citation>
    <scope>NUCLEOTIDE SEQUENCE</scope>
    <source>
        <strain evidence="2">CBHHK067</strain>
    </source>
</reference>
<accession>A0AAD7DVK7</accession>
<keyword evidence="1" id="KW-0812">Transmembrane</keyword>
<dbReference type="AlphaFoldDB" id="A0AAD7DVK7"/>
<keyword evidence="1" id="KW-0472">Membrane</keyword>
<feature type="transmembrane region" description="Helical" evidence="1">
    <location>
        <begin position="6"/>
        <end position="23"/>
    </location>
</feature>
<sequence>MPNKFELYGILISTAILTLFFISTHRCILPQRRAIHHTTQDGIRRLLDRPSASKTALLRSRASANARLVGAFHLTNTFVSPDPAIHSAFRLKSTALLQMAQRDWRDFTDVALQSVEFALPDRTTEFHTFVQAATLSTVIVGLLDPTANITALASTDVKAVADLITRIWILSKKPERIPTHLLQKLNDHLRQLMPDEDAYPNPLDFVITTWEVLWRVVGVTVAHVHADAVACEAFRDLNENPGFLQFRAARLARTSPSAEHYINEALRDVSTPFPGGSPPSPSYP</sequence>
<proteinExistence type="predicted"/>
<keyword evidence="1" id="KW-1133">Transmembrane helix</keyword>